<reference evidence="1 2" key="1">
    <citation type="submission" date="2014-06" db="EMBL/GenBank/DDBJ databases">
        <title>Draft genome sequence of Paenibacillus sp. MSt1.</title>
        <authorList>
            <person name="Aw Y.K."/>
            <person name="Ong K.S."/>
            <person name="Gan H.M."/>
            <person name="Lee S.M."/>
        </authorList>
    </citation>
    <scope>NUCLEOTIDE SEQUENCE [LARGE SCALE GENOMIC DNA]</scope>
    <source>
        <strain evidence="1 2">MSt1</strain>
    </source>
</reference>
<dbReference type="RefSeq" id="WP_036677262.1">
    <property type="nucleotide sequence ID" value="NZ_FYEP01000014.1"/>
</dbReference>
<sequence length="91" mass="10775">MNLQDAVFNWLQISIVAEARPDDLAASETRDFFETILREDHHLERFVRTVNEETYTVEYEEAGGVRHMKRFDRELAEQLLTDINSNPKYND</sequence>
<evidence type="ECO:0000313" key="1">
    <source>
        <dbReference type="EMBL" id="KEQ27203.1"/>
    </source>
</evidence>
<dbReference type="Proteomes" id="UP000028123">
    <property type="component" value="Unassembled WGS sequence"/>
</dbReference>
<keyword evidence="2" id="KW-1185">Reference proteome</keyword>
<dbReference type="EMBL" id="JNVM01000004">
    <property type="protein sequence ID" value="KEQ27203.1"/>
    <property type="molecule type" value="Genomic_DNA"/>
</dbReference>
<comment type="caution">
    <text evidence="1">The sequence shown here is derived from an EMBL/GenBank/DDBJ whole genome shotgun (WGS) entry which is preliminary data.</text>
</comment>
<gene>
    <name evidence="1" type="ORF">ET33_25335</name>
</gene>
<evidence type="ECO:0000313" key="2">
    <source>
        <dbReference type="Proteomes" id="UP000028123"/>
    </source>
</evidence>
<protein>
    <submittedName>
        <fullName evidence="1">Uncharacterized protein</fullName>
    </submittedName>
</protein>
<dbReference type="eggNOG" id="ENOG5032YMW">
    <property type="taxonomic scope" value="Bacteria"/>
</dbReference>
<dbReference type="OrthoDB" id="2692034at2"/>
<dbReference type="AlphaFoldDB" id="A0A081P930"/>
<name>A0A081P930_9BACL</name>
<organism evidence="1 2">
    <name type="scientific">Paenibacillus tyrfis</name>
    <dbReference type="NCBI Taxonomy" id="1501230"/>
    <lineage>
        <taxon>Bacteria</taxon>
        <taxon>Bacillati</taxon>
        <taxon>Bacillota</taxon>
        <taxon>Bacilli</taxon>
        <taxon>Bacillales</taxon>
        <taxon>Paenibacillaceae</taxon>
        <taxon>Paenibacillus</taxon>
    </lineage>
</organism>
<proteinExistence type="predicted"/>
<accession>A0A081P930</accession>